<feature type="compositionally biased region" description="Low complexity" evidence="1">
    <location>
        <begin position="628"/>
        <end position="639"/>
    </location>
</feature>
<evidence type="ECO:0000313" key="3">
    <source>
        <dbReference type="EMBL" id="ANZ73212.1"/>
    </source>
</evidence>
<keyword evidence="4" id="KW-1185">Reference proteome</keyword>
<sequence length="677" mass="77494">MSQNSSIGKGNQSPPLFDLYEGHQEGSETEATSAAKYPNLFKSETTITDLPELVKLLHKFLETKNVTGLALIARQKGLPPSMRAKVWPLLLRTHPFVLKPYITSDDDEDDDADNVDGEEEEQENDSHSSTPDNSTTSSNDIEGSDNEYASSIPIHRIRSELQRYTIRSNYNKDIIMSLSPQVRQLFEIQEQIFHTIERAVARFLKKWGSIVHYDPGLVWLGLALAEWIPPLSEYSYILCGREHVARNGTKLRDINDDNFQRLYVNDDISSIILNYQSEDAKFSVNEKKEVGNDKSSKHQKNLSFAELYERMVLVVLHSPEQSDVVETDSMHERTNNILQTIPTKGGSISERVSFFLHCFRHLLPELSNYFSEEDILNGYNNSDEWVIWWLKWGGARAWSRFDRGRVWDYLLGWRNGLPANPNSKTEIQRHQEELEEVRSSLDVHTLELLGPDLFWNPLVKEDVETTRKPEPESCALSRKESLKSMLSTLSLTNNTALEWSSSSTRLDDLERENNHRDTLLQIPYSQIDPHSALVFIAVAFLKSKEFALLELESTEILEFLNKSSSLKFNGFQSLISDPKWDTEDADVRKIMDSYNNSPEDRDIRHLPSSGISYTAEKDSKTSSKGKRASSASPPSDLSLTGRYRSQPKRSPRGIENVITEAGELWRKWSWQELVEDN</sequence>
<dbReference type="InterPro" id="IPR000195">
    <property type="entry name" value="Rab-GAP-TBC_dom"/>
</dbReference>
<proteinExistence type="predicted"/>
<feature type="compositionally biased region" description="Acidic residues" evidence="1">
    <location>
        <begin position="104"/>
        <end position="123"/>
    </location>
</feature>
<dbReference type="AlphaFoldDB" id="A0A1B2J5G3"/>
<protein>
    <submittedName>
        <fullName evidence="3">BA75_00357T0</fullName>
    </submittedName>
</protein>
<feature type="domain" description="Rab-GAP TBC" evidence="2">
    <location>
        <begin position="74"/>
        <end position="438"/>
    </location>
</feature>
<dbReference type="InterPro" id="IPR035969">
    <property type="entry name" value="Rab-GAP_TBC_sf"/>
</dbReference>
<dbReference type="Gene3D" id="1.10.472.80">
    <property type="entry name" value="Ypt/Rab-GAP domain of gyp1p, domain 3"/>
    <property type="match status" value="1"/>
</dbReference>
<dbReference type="OrthoDB" id="27140at2759"/>
<dbReference type="SMART" id="SM00164">
    <property type="entry name" value="TBC"/>
    <property type="match status" value="1"/>
</dbReference>
<accession>A0A1B2J5G3</accession>
<evidence type="ECO:0000259" key="2">
    <source>
        <dbReference type="SMART" id="SM00164"/>
    </source>
</evidence>
<reference evidence="3 4" key="1">
    <citation type="submission" date="2016-02" db="EMBL/GenBank/DDBJ databases">
        <title>Comparative genomic and transcriptomic foundation for Pichia pastoris.</title>
        <authorList>
            <person name="Love K.R."/>
            <person name="Shah K.A."/>
            <person name="Whittaker C.A."/>
            <person name="Wu J."/>
            <person name="Bartlett M.C."/>
            <person name="Ma D."/>
            <person name="Leeson R.L."/>
            <person name="Priest M."/>
            <person name="Young S.K."/>
            <person name="Love J.C."/>
        </authorList>
    </citation>
    <scope>NUCLEOTIDE SEQUENCE [LARGE SCALE GENOMIC DNA]</scope>
    <source>
        <strain evidence="3 4">ATCC 28485</strain>
    </source>
</reference>
<organism evidence="3 4">
    <name type="scientific">Komagataella pastoris</name>
    <name type="common">Yeast</name>
    <name type="synonym">Pichia pastoris</name>
    <dbReference type="NCBI Taxonomy" id="4922"/>
    <lineage>
        <taxon>Eukaryota</taxon>
        <taxon>Fungi</taxon>
        <taxon>Dikarya</taxon>
        <taxon>Ascomycota</taxon>
        <taxon>Saccharomycotina</taxon>
        <taxon>Pichiomycetes</taxon>
        <taxon>Pichiales</taxon>
        <taxon>Pichiaceae</taxon>
        <taxon>Komagataella</taxon>
    </lineage>
</organism>
<feature type="region of interest" description="Disordered" evidence="1">
    <location>
        <begin position="596"/>
        <end position="655"/>
    </location>
</feature>
<dbReference type="SUPFAM" id="SSF47923">
    <property type="entry name" value="Ypt/Rab-GAP domain of gyp1p"/>
    <property type="match status" value="1"/>
</dbReference>
<name>A0A1B2J5G3_PICPA</name>
<feature type="region of interest" description="Disordered" evidence="1">
    <location>
        <begin position="1"/>
        <end position="33"/>
    </location>
</feature>
<feature type="compositionally biased region" description="Low complexity" evidence="1">
    <location>
        <begin position="127"/>
        <end position="140"/>
    </location>
</feature>
<evidence type="ECO:0000256" key="1">
    <source>
        <dbReference type="SAM" id="MobiDB-lite"/>
    </source>
</evidence>
<gene>
    <name evidence="3" type="primary">OCA5</name>
    <name evidence="3" type="ORF">ATY40_BA7500357</name>
</gene>
<dbReference type="EMBL" id="CP014584">
    <property type="protein sequence ID" value="ANZ73212.1"/>
    <property type="molecule type" value="Genomic_DNA"/>
</dbReference>
<feature type="compositionally biased region" description="Polar residues" evidence="1">
    <location>
        <begin position="1"/>
        <end position="14"/>
    </location>
</feature>
<evidence type="ECO:0000313" key="4">
    <source>
        <dbReference type="Proteomes" id="UP000094565"/>
    </source>
</evidence>
<feature type="region of interest" description="Disordered" evidence="1">
    <location>
        <begin position="101"/>
        <end position="146"/>
    </location>
</feature>
<dbReference type="Proteomes" id="UP000094565">
    <property type="component" value="Chromosome 1"/>
</dbReference>